<dbReference type="RefSeq" id="WP_307231477.1">
    <property type="nucleotide sequence ID" value="NZ_JAUSTT010000022.1"/>
</dbReference>
<keyword evidence="4" id="KW-0309">Germination</keyword>
<name>A0ABT9WVZ7_9BACI</name>
<keyword evidence="5 8" id="KW-0812">Transmembrane</keyword>
<organism evidence="9 10">
    <name type="scientific">Bacillus chungangensis</name>
    <dbReference type="NCBI Taxonomy" id="587633"/>
    <lineage>
        <taxon>Bacteria</taxon>
        <taxon>Bacillati</taxon>
        <taxon>Bacillota</taxon>
        <taxon>Bacilli</taxon>
        <taxon>Bacillales</taxon>
        <taxon>Bacillaceae</taxon>
        <taxon>Bacillus</taxon>
    </lineage>
</organism>
<evidence type="ECO:0000256" key="2">
    <source>
        <dbReference type="ARBA" id="ARBA00007998"/>
    </source>
</evidence>
<feature type="transmembrane region" description="Helical" evidence="8">
    <location>
        <begin position="143"/>
        <end position="164"/>
    </location>
</feature>
<evidence type="ECO:0000256" key="3">
    <source>
        <dbReference type="ARBA" id="ARBA00022448"/>
    </source>
</evidence>
<accession>A0ABT9WVZ7</accession>
<dbReference type="InterPro" id="IPR004761">
    <property type="entry name" value="Spore_GerAB"/>
</dbReference>
<dbReference type="PANTHER" id="PTHR34975:SF2">
    <property type="entry name" value="SPORE GERMINATION PROTEIN A2"/>
    <property type="match status" value="1"/>
</dbReference>
<keyword evidence="3" id="KW-0813">Transport</keyword>
<feature type="transmembrane region" description="Helical" evidence="8">
    <location>
        <begin position="302"/>
        <end position="322"/>
    </location>
</feature>
<comment type="similarity">
    <text evidence="2">Belongs to the amino acid-polyamine-organocation (APC) superfamily. Spore germination protein (SGP) (TC 2.A.3.9) family.</text>
</comment>
<evidence type="ECO:0000256" key="1">
    <source>
        <dbReference type="ARBA" id="ARBA00004141"/>
    </source>
</evidence>
<comment type="caution">
    <text evidence="9">The sequence shown here is derived from an EMBL/GenBank/DDBJ whole genome shotgun (WGS) entry which is preliminary data.</text>
</comment>
<evidence type="ECO:0000313" key="9">
    <source>
        <dbReference type="EMBL" id="MDQ0177472.1"/>
    </source>
</evidence>
<keyword evidence="7 8" id="KW-0472">Membrane</keyword>
<proteinExistence type="inferred from homology"/>
<feature type="transmembrane region" description="Helical" evidence="8">
    <location>
        <begin position="328"/>
        <end position="353"/>
    </location>
</feature>
<comment type="subcellular location">
    <subcellularLocation>
        <location evidence="1">Membrane</location>
        <topology evidence="1">Multi-pass membrane protein</topology>
    </subcellularLocation>
</comment>
<evidence type="ECO:0000313" key="10">
    <source>
        <dbReference type="Proteomes" id="UP001223586"/>
    </source>
</evidence>
<feature type="transmembrane region" description="Helical" evidence="8">
    <location>
        <begin position="273"/>
        <end position="295"/>
    </location>
</feature>
<dbReference type="Pfam" id="PF03845">
    <property type="entry name" value="Spore_permease"/>
    <property type="match status" value="1"/>
</dbReference>
<reference evidence="9 10" key="1">
    <citation type="submission" date="2023-07" db="EMBL/GenBank/DDBJ databases">
        <title>Genomic Encyclopedia of Type Strains, Phase IV (KMG-IV): sequencing the most valuable type-strain genomes for metagenomic binning, comparative biology and taxonomic classification.</title>
        <authorList>
            <person name="Goeker M."/>
        </authorList>
    </citation>
    <scope>NUCLEOTIDE SEQUENCE [LARGE SCALE GENOMIC DNA]</scope>
    <source>
        <strain evidence="9 10">DSM 23837</strain>
    </source>
</reference>
<evidence type="ECO:0000256" key="6">
    <source>
        <dbReference type="ARBA" id="ARBA00022989"/>
    </source>
</evidence>
<sequence length="373" mass="43220">MKTPGQNVLVTKQVFITLILSTGLLNHVIIIPFVLNTASRDAWISAILSIFPLILFAWMVFFIIKKTNQQNMFDWWKNHFGKKAAIAYLVPILLFLYISTYVTLKDTTIWISIYFVTDLPYVTTFILFLLLCYIATRLGLKTLAISSGIILPIVVILGFFIAAANTTEKNVDLLFPILMDGFKPVLRGLIYILAGLFELFIVILLVPNIHNKIKYRHILLLGFIYLGLLLGPLTGTIMEFGPVEGKNFRYPAFEQWRLLKIGEYITHLDFFALWQWLSSALIRISLFIILISYAVPEKHRTFTITALYFGLLILELIPLQSYQFYQFIYVYFFPSLPFFFLAMCVIFIIMIFIAEKRGKQHEKTKKETSHQNY</sequence>
<feature type="transmembrane region" description="Helical" evidence="8">
    <location>
        <begin position="218"/>
        <end position="238"/>
    </location>
</feature>
<feature type="transmembrane region" description="Helical" evidence="8">
    <location>
        <begin position="109"/>
        <end position="131"/>
    </location>
</feature>
<dbReference type="EMBL" id="JAUSTT010000022">
    <property type="protein sequence ID" value="MDQ0177472.1"/>
    <property type="molecule type" value="Genomic_DNA"/>
</dbReference>
<protein>
    <submittedName>
        <fullName evidence="9">Spore germination protein (Amino acid permease)</fullName>
    </submittedName>
</protein>
<evidence type="ECO:0000256" key="7">
    <source>
        <dbReference type="ARBA" id="ARBA00023136"/>
    </source>
</evidence>
<evidence type="ECO:0000256" key="4">
    <source>
        <dbReference type="ARBA" id="ARBA00022544"/>
    </source>
</evidence>
<feature type="transmembrane region" description="Helical" evidence="8">
    <location>
        <begin position="42"/>
        <end position="64"/>
    </location>
</feature>
<keyword evidence="10" id="KW-1185">Reference proteome</keyword>
<dbReference type="Proteomes" id="UP001223586">
    <property type="component" value="Unassembled WGS sequence"/>
</dbReference>
<dbReference type="PANTHER" id="PTHR34975">
    <property type="entry name" value="SPORE GERMINATION PROTEIN A2"/>
    <property type="match status" value="1"/>
</dbReference>
<feature type="transmembrane region" description="Helical" evidence="8">
    <location>
        <begin position="85"/>
        <end position="103"/>
    </location>
</feature>
<feature type="transmembrane region" description="Helical" evidence="8">
    <location>
        <begin position="184"/>
        <end position="206"/>
    </location>
</feature>
<evidence type="ECO:0000256" key="8">
    <source>
        <dbReference type="SAM" id="Phobius"/>
    </source>
</evidence>
<keyword evidence="6 8" id="KW-1133">Transmembrane helix</keyword>
<evidence type="ECO:0000256" key="5">
    <source>
        <dbReference type="ARBA" id="ARBA00022692"/>
    </source>
</evidence>
<feature type="transmembrane region" description="Helical" evidence="8">
    <location>
        <begin position="14"/>
        <end position="36"/>
    </location>
</feature>
<dbReference type="NCBIfam" id="TIGR00912">
    <property type="entry name" value="2A0309"/>
    <property type="match status" value="1"/>
</dbReference>
<gene>
    <name evidence="9" type="ORF">J2S08_003352</name>
</gene>